<gene>
    <name evidence="1" type="ORF">Sango_2864800</name>
</gene>
<dbReference type="Proteomes" id="UP001289374">
    <property type="component" value="Unassembled WGS sequence"/>
</dbReference>
<dbReference type="PANTHER" id="PTHR33116">
    <property type="entry name" value="REVERSE TRANSCRIPTASE ZINC-BINDING DOMAIN-CONTAINING PROTEIN-RELATED-RELATED"/>
    <property type="match status" value="1"/>
</dbReference>
<proteinExistence type="predicted"/>
<evidence type="ECO:0000313" key="2">
    <source>
        <dbReference type="Proteomes" id="UP001289374"/>
    </source>
</evidence>
<reference evidence="1" key="1">
    <citation type="submission" date="2020-06" db="EMBL/GenBank/DDBJ databases">
        <authorList>
            <person name="Li T."/>
            <person name="Hu X."/>
            <person name="Zhang T."/>
            <person name="Song X."/>
            <person name="Zhang H."/>
            <person name="Dai N."/>
            <person name="Sheng W."/>
            <person name="Hou X."/>
            <person name="Wei L."/>
        </authorList>
    </citation>
    <scope>NUCLEOTIDE SEQUENCE</scope>
    <source>
        <strain evidence="1">K16</strain>
        <tissue evidence="1">Leaf</tissue>
    </source>
</reference>
<sequence length="389" mass="44704">MESFHLLLQSKIMADPEFQFHWRCKELSIVNLCFADDLLLFCKADPHSVSVLKEGLEAFKEMSGLQANAQKSQIITSKAAAQQQSRIQEIMGFSIGRAQLIKSVLSSLHLHWSLIFILPKGVVVKVIEKSFREFLWRGTGIHKVAWENVCQPLSHGGLGIKNLGIMNKALIAKHIWQIATNQQESIWVAWVQQYRLKQHTIWSYNGSEGSWCWKKILKLRNLVRKGVEFKVGDSNSIKLWLDPWLIDGLLATQYPRGPRITGLPINSWLNMVIDRDTWKWPAEFHTDIAEIISILPTIYSGRQDNIVWKNSSGKFSSADAYKLFTPPTTAMHWAPLFRGPFITPRHTFILWLAILGRLSIEHNGITFPSFLRMYILQEMPVYLEGRNKI</sequence>
<organism evidence="1 2">
    <name type="scientific">Sesamum angolense</name>
    <dbReference type="NCBI Taxonomy" id="2727404"/>
    <lineage>
        <taxon>Eukaryota</taxon>
        <taxon>Viridiplantae</taxon>
        <taxon>Streptophyta</taxon>
        <taxon>Embryophyta</taxon>
        <taxon>Tracheophyta</taxon>
        <taxon>Spermatophyta</taxon>
        <taxon>Magnoliopsida</taxon>
        <taxon>eudicotyledons</taxon>
        <taxon>Gunneridae</taxon>
        <taxon>Pentapetalae</taxon>
        <taxon>asterids</taxon>
        <taxon>lamiids</taxon>
        <taxon>Lamiales</taxon>
        <taxon>Pedaliaceae</taxon>
        <taxon>Sesamum</taxon>
    </lineage>
</organism>
<name>A0AAE1T6S5_9LAMI</name>
<dbReference type="AlphaFoldDB" id="A0AAE1T6S5"/>
<accession>A0AAE1T6S5</accession>
<evidence type="ECO:0000313" key="1">
    <source>
        <dbReference type="EMBL" id="KAK4382505.1"/>
    </source>
</evidence>
<keyword evidence="2" id="KW-1185">Reference proteome</keyword>
<dbReference type="PANTHER" id="PTHR33116:SF84">
    <property type="entry name" value="RNA-DIRECTED DNA POLYMERASE"/>
    <property type="match status" value="1"/>
</dbReference>
<protein>
    <submittedName>
        <fullName evidence="1">Mitochondrial protein</fullName>
    </submittedName>
</protein>
<reference evidence="1" key="2">
    <citation type="journal article" date="2024" name="Plant">
        <title>Genomic evolution and insights into agronomic trait innovations of Sesamum species.</title>
        <authorList>
            <person name="Miao H."/>
            <person name="Wang L."/>
            <person name="Qu L."/>
            <person name="Liu H."/>
            <person name="Sun Y."/>
            <person name="Le M."/>
            <person name="Wang Q."/>
            <person name="Wei S."/>
            <person name="Zheng Y."/>
            <person name="Lin W."/>
            <person name="Duan Y."/>
            <person name="Cao H."/>
            <person name="Xiong S."/>
            <person name="Wang X."/>
            <person name="Wei L."/>
            <person name="Li C."/>
            <person name="Ma Q."/>
            <person name="Ju M."/>
            <person name="Zhao R."/>
            <person name="Li G."/>
            <person name="Mu C."/>
            <person name="Tian Q."/>
            <person name="Mei H."/>
            <person name="Zhang T."/>
            <person name="Gao T."/>
            <person name="Zhang H."/>
        </authorList>
    </citation>
    <scope>NUCLEOTIDE SEQUENCE</scope>
    <source>
        <strain evidence="1">K16</strain>
    </source>
</reference>
<dbReference type="EMBL" id="JACGWL010000685">
    <property type="protein sequence ID" value="KAK4382505.1"/>
    <property type="molecule type" value="Genomic_DNA"/>
</dbReference>
<comment type="caution">
    <text evidence="1">The sequence shown here is derived from an EMBL/GenBank/DDBJ whole genome shotgun (WGS) entry which is preliminary data.</text>
</comment>